<dbReference type="SUPFAM" id="SSF53474">
    <property type="entry name" value="alpha/beta-Hydrolases"/>
    <property type="match status" value="1"/>
</dbReference>
<keyword evidence="2 4" id="KW-0378">Hydrolase</keyword>
<dbReference type="SUPFAM" id="SSF49785">
    <property type="entry name" value="Galactose-binding domain-like"/>
    <property type="match status" value="1"/>
</dbReference>
<dbReference type="InterPro" id="IPR008979">
    <property type="entry name" value="Galactose-bd-like_sf"/>
</dbReference>
<dbReference type="EMBL" id="BAAAFH010000011">
    <property type="protein sequence ID" value="GAA0875278.1"/>
    <property type="molecule type" value="Genomic_DNA"/>
</dbReference>
<dbReference type="GO" id="GO:0016787">
    <property type="term" value="F:hydrolase activity"/>
    <property type="evidence" value="ECO:0007669"/>
    <property type="project" value="UniProtKB-KW"/>
</dbReference>
<proteinExistence type="predicted"/>
<keyword evidence="5" id="KW-1185">Reference proteome</keyword>
<dbReference type="InterPro" id="IPR026444">
    <property type="entry name" value="Secre_tail"/>
</dbReference>
<dbReference type="InterPro" id="IPR000383">
    <property type="entry name" value="Xaa-Pro-like_dom"/>
</dbReference>
<dbReference type="Proteomes" id="UP001501126">
    <property type="component" value="Unassembled WGS sequence"/>
</dbReference>
<dbReference type="Pfam" id="PF08530">
    <property type="entry name" value="PepX_C"/>
    <property type="match status" value="1"/>
</dbReference>
<dbReference type="NCBIfam" id="TIGR04183">
    <property type="entry name" value="Por_Secre_tail"/>
    <property type="match status" value="1"/>
</dbReference>
<evidence type="ECO:0000313" key="5">
    <source>
        <dbReference type="Proteomes" id="UP001501126"/>
    </source>
</evidence>
<dbReference type="NCBIfam" id="TIGR00976">
    <property type="entry name" value="CocE_NonD"/>
    <property type="match status" value="2"/>
</dbReference>
<keyword evidence="1" id="KW-0732">Signal</keyword>
<accession>A0ABP3Y129</accession>
<dbReference type="Pfam" id="PF02129">
    <property type="entry name" value="Peptidase_S15"/>
    <property type="match status" value="2"/>
</dbReference>
<dbReference type="InterPro" id="IPR013736">
    <property type="entry name" value="Xaa-Pro_dipept_C"/>
</dbReference>
<protein>
    <submittedName>
        <fullName evidence="4">CocE/NonD family hydrolase</fullName>
    </submittedName>
</protein>
<dbReference type="InterPro" id="IPR029058">
    <property type="entry name" value="AB_hydrolase_fold"/>
</dbReference>
<dbReference type="SMART" id="SM00939">
    <property type="entry name" value="PepX_C"/>
    <property type="match status" value="1"/>
</dbReference>
<feature type="domain" description="Xaa-Pro dipeptidyl-peptidase C-terminal" evidence="3">
    <location>
        <begin position="290"/>
        <end position="532"/>
    </location>
</feature>
<evidence type="ECO:0000313" key="4">
    <source>
        <dbReference type="EMBL" id="GAA0875278.1"/>
    </source>
</evidence>
<gene>
    <name evidence="4" type="ORF">GCM10009118_16870</name>
</gene>
<name>A0ABP3Y129_9FLAO</name>
<evidence type="ECO:0000256" key="2">
    <source>
        <dbReference type="ARBA" id="ARBA00022801"/>
    </source>
</evidence>
<dbReference type="InterPro" id="IPR005674">
    <property type="entry name" value="CocE/Ser_esterase"/>
</dbReference>
<organism evidence="4 5">
    <name type="scientific">Wandonia haliotis</name>
    <dbReference type="NCBI Taxonomy" id="574963"/>
    <lineage>
        <taxon>Bacteria</taxon>
        <taxon>Pseudomonadati</taxon>
        <taxon>Bacteroidota</taxon>
        <taxon>Flavobacteriia</taxon>
        <taxon>Flavobacteriales</taxon>
        <taxon>Crocinitomicaceae</taxon>
        <taxon>Wandonia</taxon>
    </lineage>
</organism>
<reference evidence="5" key="1">
    <citation type="journal article" date="2019" name="Int. J. Syst. Evol. Microbiol.">
        <title>The Global Catalogue of Microorganisms (GCM) 10K type strain sequencing project: providing services to taxonomists for standard genome sequencing and annotation.</title>
        <authorList>
            <consortium name="The Broad Institute Genomics Platform"/>
            <consortium name="The Broad Institute Genome Sequencing Center for Infectious Disease"/>
            <person name="Wu L."/>
            <person name="Ma J."/>
        </authorList>
    </citation>
    <scope>NUCLEOTIDE SEQUENCE [LARGE SCALE GENOMIC DNA]</scope>
    <source>
        <strain evidence="5">JCM 16083</strain>
    </source>
</reference>
<evidence type="ECO:0000256" key="1">
    <source>
        <dbReference type="ARBA" id="ARBA00022729"/>
    </source>
</evidence>
<dbReference type="Gene3D" id="3.40.50.1820">
    <property type="entry name" value="alpha/beta hydrolase"/>
    <property type="match status" value="2"/>
</dbReference>
<sequence>MVRFLILIVICFFSIELVSGQLTPTQTVSIPMRDGQFLAGDVYIPDHCSTCPVVLIQTPYDKSSFENGLPLGYLQNVNTSPYIWVIVDWRGFYASSSAAVAQPDRGEDGYDVIEWITQQSWSNGKVGTWGPSALGVIQYQTAREQHPAHICAVPLVADPQTCYQCYFYGGALEESRLATMDILGYGLSPMVLSNPYYSIAWQYVENNGWYPQEISIPTLQIGGWYDHNIDQMMSWYEATRNEAAVSVRDKQWLLVGPWVHGGTGAAYVGSSVQGELTYPDAAFRSDIMARQFFEYHLLNDANGWENTPLITYYETGLGSWGGTNAVSIENESNGILYLSDNNRLQHELGIGATGFVSDPGNPSPTIGGQTLTPLLDQGPYDQTSLESRNDVVTFSSPVLQNNYTVSGRVVVKLYVASDRPDADLVVRLVDQYPDGRNMLINDGIRRIRFRNGYSESDEAFMQPGEIYEVEVELPFVNYTWNNGHQIKILVSGNSSPRWDVNLQDGGEMYTGNPGVSGTLIIHHDEGSPSRVMLPGEASPLLLPENNAEHLLRVYPNPVEDKLYWVSNEQTVEEIAVFAVSGRMLRRIAPEQSNTISFTEFPSGIYLVQFRTAEGIYTHKVTRK</sequence>
<evidence type="ECO:0000259" key="3">
    <source>
        <dbReference type="SMART" id="SM00939"/>
    </source>
</evidence>
<dbReference type="Gene3D" id="2.60.120.260">
    <property type="entry name" value="Galactose-binding domain-like"/>
    <property type="match status" value="1"/>
</dbReference>
<dbReference type="RefSeq" id="WP_343786592.1">
    <property type="nucleotide sequence ID" value="NZ_BAAAFH010000011.1"/>
</dbReference>
<dbReference type="Pfam" id="PF18962">
    <property type="entry name" value="Por_Secre_tail"/>
    <property type="match status" value="1"/>
</dbReference>
<comment type="caution">
    <text evidence="4">The sequence shown here is derived from an EMBL/GenBank/DDBJ whole genome shotgun (WGS) entry which is preliminary data.</text>
</comment>